<evidence type="ECO:0000313" key="2">
    <source>
        <dbReference type="EMBL" id="KRY03151.1"/>
    </source>
</evidence>
<feature type="non-terminal residue" evidence="2">
    <location>
        <position position="121"/>
    </location>
</feature>
<comment type="caution">
    <text evidence="2">The sequence shown here is derived from an EMBL/GenBank/DDBJ whole genome shotgun (WGS) entry which is preliminary data.</text>
</comment>
<dbReference type="Proteomes" id="UP000054783">
    <property type="component" value="Unassembled WGS sequence"/>
</dbReference>
<keyword evidence="3" id="KW-1185">Reference proteome</keyword>
<dbReference type="AlphaFoldDB" id="A0A0V0YS82"/>
<organism evidence="2 3">
    <name type="scientific">Trichinella patagoniensis</name>
    <dbReference type="NCBI Taxonomy" id="990121"/>
    <lineage>
        <taxon>Eukaryota</taxon>
        <taxon>Metazoa</taxon>
        <taxon>Ecdysozoa</taxon>
        <taxon>Nematoda</taxon>
        <taxon>Enoplea</taxon>
        <taxon>Dorylaimia</taxon>
        <taxon>Trichinellida</taxon>
        <taxon>Trichinellidae</taxon>
        <taxon>Trichinella</taxon>
    </lineage>
</organism>
<proteinExistence type="predicted"/>
<dbReference type="EMBL" id="JYDQ01003071">
    <property type="protein sequence ID" value="KRY03151.1"/>
    <property type="molecule type" value="Genomic_DNA"/>
</dbReference>
<reference evidence="2 3" key="1">
    <citation type="submission" date="2015-01" db="EMBL/GenBank/DDBJ databases">
        <title>Evolution of Trichinella species and genotypes.</title>
        <authorList>
            <person name="Korhonen P.K."/>
            <person name="Edoardo P."/>
            <person name="Giuseppe L.R."/>
            <person name="Gasser R.B."/>
        </authorList>
    </citation>
    <scope>NUCLEOTIDE SEQUENCE [LARGE SCALE GENOMIC DNA]</scope>
    <source>
        <strain evidence="2">ISS2496</strain>
    </source>
</reference>
<name>A0A0V0YS82_9BILA</name>
<dbReference type="Pfam" id="PF03732">
    <property type="entry name" value="Retrotrans_gag"/>
    <property type="match status" value="1"/>
</dbReference>
<protein>
    <recommendedName>
        <fullName evidence="1">Retrotransposon gag domain-containing protein</fullName>
    </recommendedName>
</protein>
<evidence type="ECO:0000313" key="3">
    <source>
        <dbReference type="Proteomes" id="UP000054783"/>
    </source>
</evidence>
<dbReference type="InterPro" id="IPR005162">
    <property type="entry name" value="Retrotrans_gag_dom"/>
</dbReference>
<feature type="domain" description="Retrotransposon gag" evidence="1">
    <location>
        <begin position="19"/>
        <end position="86"/>
    </location>
</feature>
<feature type="non-terminal residue" evidence="2">
    <location>
        <position position="1"/>
    </location>
</feature>
<sequence length="121" mass="13759">LSVNIAVRRELFPPGSNRDIPWDELKRRFLDIYGQGESLIQLAVRFNGLKQRKNQSILEFAQEVAELGRRAGKSESELVARFICGVSSKEIHRELRLREPTTLVKARQLAENAAELETEVG</sequence>
<accession>A0A0V0YS82</accession>
<evidence type="ECO:0000259" key="1">
    <source>
        <dbReference type="Pfam" id="PF03732"/>
    </source>
</evidence>
<gene>
    <name evidence="2" type="ORF">T12_13135</name>
</gene>